<evidence type="ECO:0000259" key="9">
    <source>
        <dbReference type="PROSITE" id="PS51195"/>
    </source>
</evidence>
<dbReference type="InterPro" id="IPR027417">
    <property type="entry name" value="P-loop_NTPase"/>
</dbReference>
<evidence type="ECO:0000256" key="2">
    <source>
        <dbReference type="ARBA" id="ARBA00022741"/>
    </source>
</evidence>
<feature type="short sequence motif" description="Q motif" evidence="6">
    <location>
        <begin position="14"/>
        <end position="42"/>
    </location>
</feature>
<dbReference type="AlphaFoldDB" id="A0ABD2Q5F2"/>
<protein>
    <recommendedName>
        <fullName evidence="1">RNA helicase</fullName>
        <ecNumber evidence="1">3.6.4.13</ecNumber>
    </recommendedName>
</protein>
<evidence type="ECO:0000313" key="10">
    <source>
        <dbReference type="EMBL" id="KAL3314810.1"/>
    </source>
</evidence>
<dbReference type="GO" id="GO:0003724">
    <property type="term" value="F:RNA helicase activity"/>
    <property type="evidence" value="ECO:0007669"/>
    <property type="project" value="UniProtKB-EC"/>
</dbReference>
<keyword evidence="5" id="KW-0067">ATP-binding</keyword>
<dbReference type="CDD" id="cd18787">
    <property type="entry name" value="SF2_C_DEAD"/>
    <property type="match status" value="1"/>
</dbReference>
<dbReference type="PROSITE" id="PS51195">
    <property type="entry name" value="Q_MOTIF"/>
    <property type="match status" value="1"/>
</dbReference>
<reference evidence="10 11" key="1">
    <citation type="submission" date="2024-11" db="EMBL/GenBank/DDBJ databases">
        <title>Adaptive evolution of stress response genes in parasites aligns with host niche diversity.</title>
        <authorList>
            <person name="Hahn C."/>
            <person name="Resl P."/>
        </authorList>
    </citation>
    <scope>NUCLEOTIDE SEQUENCE [LARGE SCALE GENOMIC DNA]</scope>
    <source>
        <strain evidence="10">EGGRZ-B1_66</strain>
        <tissue evidence="10">Body</tissue>
    </source>
</reference>
<dbReference type="Pfam" id="PF00271">
    <property type="entry name" value="Helicase_C"/>
    <property type="match status" value="1"/>
</dbReference>
<dbReference type="Gene3D" id="3.40.50.300">
    <property type="entry name" value="P-loop containing nucleotide triphosphate hydrolases"/>
    <property type="match status" value="2"/>
</dbReference>
<dbReference type="PANTHER" id="PTHR47959:SF1">
    <property type="entry name" value="ATP-DEPENDENT RNA HELICASE DBPA"/>
    <property type="match status" value="1"/>
</dbReference>
<name>A0ABD2Q5F2_9PLAT</name>
<dbReference type="EMBL" id="JBJKFK010000902">
    <property type="protein sequence ID" value="KAL3314810.1"/>
    <property type="molecule type" value="Genomic_DNA"/>
</dbReference>
<dbReference type="GO" id="GO:0016787">
    <property type="term" value="F:hydrolase activity"/>
    <property type="evidence" value="ECO:0007669"/>
    <property type="project" value="UniProtKB-KW"/>
</dbReference>
<dbReference type="Proteomes" id="UP001626550">
    <property type="component" value="Unassembled WGS sequence"/>
</dbReference>
<dbReference type="GO" id="GO:0005524">
    <property type="term" value="F:ATP binding"/>
    <property type="evidence" value="ECO:0007669"/>
    <property type="project" value="UniProtKB-KW"/>
</dbReference>
<keyword evidence="11" id="KW-1185">Reference proteome</keyword>
<dbReference type="InterPro" id="IPR011545">
    <property type="entry name" value="DEAD/DEAH_box_helicase_dom"/>
</dbReference>
<dbReference type="InterPro" id="IPR050079">
    <property type="entry name" value="DEAD_box_RNA_helicase"/>
</dbReference>
<evidence type="ECO:0000256" key="3">
    <source>
        <dbReference type="ARBA" id="ARBA00022801"/>
    </source>
</evidence>
<evidence type="ECO:0000259" key="7">
    <source>
        <dbReference type="PROSITE" id="PS51192"/>
    </source>
</evidence>
<keyword evidence="4" id="KW-0347">Helicase</keyword>
<keyword evidence="3" id="KW-0378">Hydrolase</keyword>
<dbReference type="InterPro" id="IPR001650">
    <property type="entry name" value="Helicase_C-like"/>
</dbReference>
<evidence type="ECO:0000256" key="5">
    <source>
        <dbReference type="ARBA" id="ARBA00022840"/>
    </source>
</evidence>
<dbReference type="SMART" id="SM00487">
    <property type="entry name" value="DEXDc"/>
    <property type="match status" value="1"/>
</dbReference>
<feature type="domain" description="Helicase C-terminal" evidence="8">
    <location>
        <begin position="276"/>
        <end position="422"/>
    </location>
</feature>
<dbReference type="PROSITE" id="PS51194">
    <property type="entry name" value="HELICASE_CTER"/>
    <property type="match status" value="1"/>
</dbReference>
<keyword evidence="2" id="KW-0547">Nucleotide-binding</keyword>
<sequence>MIGKTQDVEDESNLLFEDLHLKSEVLSGLKGAGFLRPSPIQARSIPPGLLGLDLIVQAKSGTGKTIVFCTIALEALDLKNPDLQVLILAPTREVAYQCQLVLRTIGSCFPKLALGLFVGGVALKDDLKRLKKCQIAIGTPGRVKYLIESKHMQTMSIKLFILDEADILFGGDSMTILDDDKNIPDDQITKSKNTFPATINWIWWQLPERKQVLALSATYSNQLVEKHLPRYVKNPILIRLAPKDPTLIGVAQYFHVLEFDRLRVPPNAVMKEKLKFLCDMLSSLDFKQCIIFSNFHSIASDICTSLQDKGWPVMYISGNLEQSERFDVYESLRSYQCRVLVSTDLTSRGVDAVNVDLVVSLEVPWKLETYLHRVGRAGRFGGRGAAITLVANANSEFESLKMLVSQLRHPLYRLPKPLPSNLATEPAESFAPLDMLHLSITQPRNVPQTVKKRVPLSTPKVTYKESSLTAPFKLQELKRDRSFSLDMNEVPQIDERVFNRFSDYMNLSIPQIIEQFETPNPTKVAAESNHKHTIEEPYFDIDSRPLTAKQRFFKEEYLRLSEWCQYYYQQYLDVSEQLQQAETELKILINQD</sequence>
<accession>A0ABD2Q5F2</accession>
<comment type="caution">
    <text evidence="10">The sequence shown here is derived from an EMBL/GenBank/DDBJ whole genome shotgun (WGS) entry which is preliminary data.</text>
</comment>
<dbReference type="InterPro" id="IPR014014">
    <property type="entry name" value="RNA_helicase_DEAD_Q_motif"/>
</dbReference>
<dbReference type="PROSITE" id="PS51192">
    <property type="entry name" value="HELICASE_ATP_BIND_1"/>
    <property type="match status" value="1"/>
</dbReference>
<dbReference type="EC" id="3.6.4.13" evidence="1"/>
<organism evidence="10 11">
    <name type="scientific">Cichlidogyrus casuarinus</name>
    <dbReference type="NCBI Taxonomy" id="1844966"/>
    <lineage>
        <taxon>Eukaryota</taxon>
        <taxon>Metazoa</taxon>
        <taxon>Spiralia</taxon>
        <taxon>Lophotrochozoa</taxon>
        <taxon>Platyhelminthes</taxon>
        <taxon>Monogenea</taxon>
        <taxon>Monopisthocotylea</taxon>
        <taxon>Dactylogyridea</taxon>
        <taxon>Ancyrocephalidae</taxon>
        <taxon>Cichlidogyrus</taxon>
    </lineage>
</organism>
<evidence type="ECO:0000259" key="8">
    <source>
        <dbReference type="PROSITE" id="PS51194"/>
    </source>
</evidence>
<dbReference type="SUPFAM" id="SSF52540">
    <property type="entry name" value="P-loop containing nucleoside triphosphate hydrolases"/>
    <property type="match status" value="1"/>
</dbReference>
<dbReference type="SMART" id="SM00490">
    <property type="entry name" value="HELICc"/>
    <property type="match status" value="1"/>
</dbReference>
<evidence type="ECO:0000256" key="6">
    <source>
        <dbReference type="PROSITE-ProRule" id="PRU00552"/>
    </source>
</evidence>
<feature type="domain" description="DEAD-box RNA helicase Q" evidence="9">
    <location>
        <begin position="14"/>
        <end position="42"/>
    </location>
</feature>
<dbReference type="PANTHER" id="PTHR47959">
    <property type="entry name" value="ATP-DEPENDENT RNA HELICASE RHLE-RELATED"/>
    <property type="match status" value="1"/>
</dbReference>
<gene>
    <name evidence="10" type="ORF">Ciccas_006565</name>
</gene>
<evidence type="ECO:0000256" key="1">
    <source>
        <dbReference type="ARBA" id="ARBA00012552"/>
    </source>
</evidence>
<proteinExistence type="predicted"/>
<evidence type="ECO:0000313" key="11">
    <source>
        <dbReference type="Proteomes" id="UP001626550"/>
    </source>
</evidence>
<feature type="domain" description="Helicase ATP-binding" evidence="7">
    <location>
        <begin position="45"/>
        <end position="237"/>
    </location>
</feature>
<evidence type="ECO:0000256" key="4">
    <source>
        <dbReference type="ARBA" id="ARBA00022806"/>
    </source>
</evidence>
<dbReference type="InterPro" id="IPR014001">
    <property type="entry name" value="Helicase_ATP-bd"/>
</dbReference>
<dbReference type="Pfam" id="PF00270">
    <property type="entry name" value="DEAD"/>
    <property type="match status" value="1"/>
</dbReference>